<evidence type="ECO:0000256" key="4">
    <source>
        <dbReference type="ARBA" id="ARBA00023033"/>
    </source>
</evidence>
<evidence type="ECO:0000256" key="3">
    <source>
        <dbReference type="ARBA" id="ARBA00023002"/>
    </source>
</evidence>
<dbReference type="Proteomes" id="UP000193738">
    <property type="component" value="Unassembled WGS sequence"/>
</dbReference>
<dbReference type="Gene3D" id="3.20.20.30">
    <property type="entry name" value="Luciferase-like domain"/>
    <property type="match status" value="1"/>
</dbReference>
<dbReference type="GO" id="GO:0008726">
    <property type="term" value="F:alkanesulfonate monooxygenase activity"/>
    <property type="evidence" value="ECO:0007669"/>
    <property type="project" value="TreeGrafter"/>
</dbReference>
<dbReference type="InterPro" id="IPR011251">
    <property type="entry name" value="Luciferase-like_dom"/>
</dbReference>
<keyword evidence="3" id="KW-0560">Oxidoreductase</keyword>
<dbReference type="PANTHER" id="PTHR42847:SF4">
    <property type="entry name" value="ALKANESULFONATE MONOOXYGENASE-RELATED"/>
    <property type="match status" value="1"/>
</dbReference>
<organism evidence="6 7">
    <name type="scientific">Mycobacterium gastri</name>
    <dbReference type="NCBI Taxonomy" id="1777"/>
    <lineage>
        <taxon>Bacteria</taxon>
        <taxon>Bacillati</taxon>
        <taxon>Actinomycetota</taxon>
        <taxon>Actinomycetes</taxon>
        <taxon>Mycobacteriales</taxon>
        <taxon>Mycobacteriaceae</taxon>
        <taxon>Mycobacterium</taxon>
    </lineage>
</organism>
<dbReference type="STRING" id="1777.AWC07_19055"/>
<dbReference type="EMBL" id="LQOX01000148">
    <property type="protein sequence ID" value="ORV60105.1"/>
    <property type="molecule type" value="Genomic_DNA"/>
</dbReference>
<keyword evidence="7" id="KW-1185">Reference proteome</keyword>
<reference evidence="6 7" key="1">
    <citation type="submission" date="2016-01" db="EMBL/GenBank/DDBJ databases">
        <title>The new phylogeny of the genus Mycobacterium.</title>
        <authorList>
            <person name="Tarcisio F."/>
            <person name="Conor M."/>
            <person name="Antonella G."/>
            <person name="Elisabetta G."/>
            <person name="Giulia F.S."/>
            <person name="Sara T."/>
            <person name="Anna F."/>
            <person name="Clotilde B."/>
            <person name="Roberto B."/>
            <person name="Veronica D.S."/>
            <person name="Fabio R."/>
            <person name="Monica P."/>
            <person name="Olivier J."/>
            <person name="Enrico T."/>
            <person name="Nicola S."/>
        </authorList>
    </citation>
    <scope>NUCLEOTIDE SEQUENCE [LARGE SCALE GENOMIC DNA]</scope>
    <source>
        <strain evidence="6 7">DSM 43505</strain>
    </source>
</reference>
<keyword evidence="4" id="KW-0503">Monooxygenase</keyword>
<accession>A0A1X1UTE3</accession>
<evidence type="ECO:0000256" key="2">
    <source>
        <dbReference type="ARBA" id="ARBA00022643"/>
    </source>
</evidence>
<dbReference type="RefSeq" id="WP_051508029.1">
    <property type="nucleotide sequence ID" value="NZ_LQOX01000148.1"/>
</dbReference>
<proteinExistence type="predicted"/>
<comment type="caution">
    <text evidence="6">The sequence shown here is derived from an EMBL/GenBank/DDBJ whole genome shotgun (WGS) entry which is preliminary data.</text>
</comment>
<dbReference type="NCBIfam" id="TIGR03621">
    <property type="entry name" value="F420_MSMEG_2516"/>
    <property type="match status" value="1"/>
</dbReference>
<dbReference type="Pfam" id="PF00296">
    <property type="entry name" value="Bac_luciferase"/>
    <property type="match status" value="1"/>
</dbReference>
<feature type="domain" description="Luciferase-like" evidence="5">
    <location>
        <begin position="15"/>
        <end position="191"/>
    </location>
</feature>
<evidence type="ECO:0000259" key="5">
    <source>
        <dbReference type="Pfam" id="PF00296"/>
    </source>
</evidence>
<dbReference type="InterPro" id="IPR019923">
    <property type="entry name" value="Lucif-like_OxRdtase_MSMEG_2516"/>
</dbReference>
<protein>
    <submittedName>
        <fullName evidence="6">5,10-methylene tetrahydromethanopterin reductase</fullName>
    </submittedName>
</protein>
<dbReference type="PANTHER" id="PTHR42847">
    <property type="entry name" value="ALKANESULFONATE MONOOXYGENASE"/>
    <property type="match status" value="1"/>
</dbReference>
<sequence>MEAFRFSFNVFAIDSLQRFISTCRRAEKYGYDTVFAADHLGVPAPFPTLIAAAAATERLRVGTLVLNTGFWNPTLLARDIATTDVLTNGRLDVGLGSGHMKWEYDEANVAFDSFAARARRLRETIDELTRQFSLNGYPQQTEMRAEFHIPVLRPIQRRGFNGYGPPLIIGGTGNRMLQLAAERADVVSIAGIYQVHGQVPGVMRLATPTEIDDRISYVHECAGDRADQLEWHTMIQAVVPTDDRRGAAEKIAQQHGNNMTAEEVLQLPQIHIGTITQIGASRV</sequence>
<gene>
    <name evidence="6" type="ORF">AWC07_19055</name>
</gene>
<dbReference type="InterPro" id="IPR036661">
    <property type="entry name" value="Luciferase-like_sf"/>
</dbReference>
<name>A0A1X1UTE3_MYCGS</name>
<dbReference type="GO" id="GO:0046306">
    <property type="term" value="P:alkanesulfonate catabolic process"/>
    <property type="evidence" value="ECO:0007669"/>
    <property type="project" value="TreeGrafter"/>
</dbReference>
<evidence type="ECO:0000313" key="7">
    <source>
        <dbReference type="Proteomes" id="UP000193738"/>
    </source>
</evidence>
<dbReference type="InterPro" id="IPR050172">
    <property type="entry name" value="SsuD_RutA_monooxygenase"/>
</dbReference>
<keyword evidence="2" id="KW-0288">FMN</keyword>
<evidence type="ECO:0000313" key="6">
    <source>
        <dbReference type="EMBL" id="ORV60105.1"/>
    </source>
</evidence>
<keyword evidence="1" id="KW-0285">Flavoprotein</keyword>
<evidence type="ECO:0000256" key="1">
    <source>
        <dbReference type="ARBA" id="ARBA00022630"/>
    </source>
</evidence>
<dbReference type="SUPFAM" id="SSF51679">
    <property type="entry name" value="Bacterial luciferase-like"/>
    <property type="match status" value="1"/>
</dbReference>
<dbReference type="AlphaFoldDB" id="A0A1X1UTE3"/>